<protein>
    <submittedName>
        <fullName evidence="1">Uncharacterized protein</fullName>
    </submittedName>
</protein>
<dbReference type="EMBL" id="BPLR01012049">
    <property type="protein sequence ID" value="GIY50935.1"/>
    <property type="molecule type" value="Genomic_DNA"/>
</dbReference>
<name>A0AAV4TXB2_CAEEX</name>
<sequence>MVFYASNSLPLRRVKIFYCHKVENLQSSILLNSSILAFPVNLNKFLSAYLPPIHCHNVAIMYNISDNEENDDMETLEIDRFNLGSDEISTDEEMWASHSL</sequence>
<accession>A0AAV4TXB2</accession>
<proteinExistence type="predicted"/>
<keyword evidence="2" id="KW-1185">Reference proteome</keyword>
<gene>
    <name evidence="1" type="ORF">CEXT_194061</name>
</gene>
<dbReference type="Proteomes" id="UP001054945">
    <property type="component" value="Unassembled WGS sequence"/>
</dbReference>
<evidence type="ECO:0000313" key="2">
    <source>
        <dbReference type="Proteomes" id="UP001054945"/>
    </source>
</evidence>
<comment type="caution">
    <text evidence="1">The sequence shown here is derived from an EMBL/GenBank/DDBJ whole genome shotgun (WGS) entry which is preliminary data.</text>
</comment>
<dbReference type="AlphaFoldDB" id="A0AAV4TXB2"/>
<reference evidence="1 2" key="1">
    <citation type="submission" date="2021-06" db="EMBL/GenBank/DDBJ databases">
        <title>Caerostris extrusa draft genome.</title>
        <authorList>
            <person name="Kono N."/>
            <person name="Arakawa K."/>
        </authorList>
    </citation>
    <scope>NUCLEOTIDE SEQUENCE [LARGE SCALE GENOMIC DNA]</scope>
</reference>
<evidence type="ECO:0000313" key="1">
    <source>
        <dbReference type="EMBL" id="GIY50935.1"/>
    </source>
</evidence>
<organism evidence="1 2">
    <name type="scientific">Caerostris extrusa</name>
    <name type="common">Bark spider</name>
    <name type="synonym">Caerostris bankana</name>
    <dbReference type="NCBI Taxonomy" id="172846"/>
    <lineage>
        <taxon>Eukaryota</taxon>
        <taxon>Metazoa</taxon>
        <taxon>Ecdysozoa</taxon>
        <taxon>Arthropoda</taxon>
        <taxon>Chelicerata</taxon>
        <taxon>Arachnida</taxon>
        <taxon>Araneae</taxon>
        <taxon>Araneomorphae</taxon>
        <taxon>Entelegynae</taxon>
        <taxon>Araneoidea</taxon>
        <taxon>Araneidae</taxon>
        <taxon>Caerostris</taxon>
    </lineage>
</organism>